<dbReference type="SMART" id="SM00409">
    <property type="entry name" value="IG"/>
    <property type="match status" value="1"/>
</dbReference>
<evidence type="ECO:0000313" key="10">
    <source>
        <dbReference type="Proteomes" id="UP000318571"/>
    </source>
</evidence>
<feature type="region of interest" description="Disordered" evidence="4">
    <location>
        <begin position="1"/>
        <end position="21"/>
    </location>
</feature>
<evidence type="ECO:0000256" key="3">
    <source>
        <dbReference type="ARBA" id="ARBA00051722"/>
    </source>
</evidence>
<keyword evidence="10" id="KW-1185">Reference proteome</keyword>
<dbReference type="InterPro" id="IPR003599">
    <property type="entry name" value="Ig_sub"/>
</dbReference>
<dbReference type="InterPro" id="IPR007110">
    <property type="entry name" value="Ig-like_dom"/>
</dbReference>
<dbReference type="GO" id="GO:0004725">
    <property type="term" value="F:protein tyrosine phosphatase activity"/>
    <property type="evidence" value="ECO:0007669"/>
    <property type="project" value="UniProtKB-EC"/>
</dbReference>
<reference evidence="9 10" key="1">
    <citation type="journal article" date="2018" name="Nat. Ecol. Evol.">
        <title>Genomic signatures of mitonuclear coevolution across populations of Tigriopus californicus.</title>
        <authorList>
            <person name="Barreto F.S."/>
            <person name="Watson E.T."/>
            <person name="Lima T.G."/>
            <person name="Willett C.S."/>
            <person name="Edmands S."/>
            <person name="Li W."/>
            <person name="Burton R.S."/>
        </authorList>
    </citation>
    <scope>NUCLEOTIDE SEQUENCE [LARGE SCALE GENOMIC DNA]</scope>
    <source>
        <strain evidence="9 10">San Diego</strain>
    </source>
</reference>
<dbReference type="Gene3D" id="3.90.190.10">
    <property type="entry name" value="Protein tyrosine phosphatase superfamily"/>
    <property type="match status" value="1"/>
</dbReference>
<name>A0A553P1I3_TIGCA</name>
<comment type="catalytic activity">
    <reaction evidence="3">
        <text>O-phospho-L-tyrosyl-[protein] + H2O = L-tyrosyl-[protein] + phosphate</text>
        <dbReference type="Rhea" id="RHEA:10684"/>
        <dbReference type="Rhea" id="RHEA-COMP:10136"/>
        <dbReference type="Rhea" id="RHEA-COMP:20101"/>
        <dbReference type="ChEBI" id="CHEBI:15377"/>
        <dbReference type="ChEBI" id="CHEBI:43474"/>
        <dbReference type="ChEBI" id="CHEBI:46858"/>
        <dbReference type="ChEBI" id="CHEBI:61978"/>
        <dbReference type="EC" id="3.1.3.48"/>
    </reaction>
</comment>
<dbReference type="InterPro" id="IPR050713">
    <property type="entry name" value="RTP_Phos/Ushers"/>
</dbReference>
<comment type="caution">
    <text evidence="9">The sequence shown here is derived from an EMBL/GenBank/DDBJ whole genome shotgun (WGS) entry which is preliminary data.</text>
</comment>
<feature type="non-terminal residue" evidence="9">
    <location>
        <position position="963"/>
    </location>
</feature>
<dbReference type="Proteomes" id="UP000318571">
    <property type="component" value="Chromosome 7"/>
</dbReference>
<feature type="domain" description="Ig-like" evidence="7">
    <location>
        <begin position="14"/>
        <end position="127"/>
    </location>
</feature>
<keyword evidence="5" id="KW-1133">Transmembrane helix</keyword>
<keyword evidence="5" id="KW-0472">Membrane</keyword>
<feature type="domain" description="Tyrosine-protein phosphatase" evidence="6">
    <location>
        <begin position="726"/>
        <end position="937"/>
    </location>
</feature>
<proteinExistence type="predicted"/>
<feature type="region of interest" description="Disordered" evidence="4">
    <location>
        <begin position="222"/>
        <end position="242"/>
    </location>
</feature>
<evidence type="ECO:0000256" key="2">
    <source>
        <dbReference type="ARBA" id="ARBA00022912"/>
    </source>
</evidence>
<dbReference type="SUPFAM" id="SSF49265">
    <property type="entry name" value="Fibronectin type III"/>
    <property type="match status" value="3"/>
</dbReference>
<dbReference type="Pfam" id="PF00102">
    <property type="entry name" value="Y_phosphatase"/>
    <property type="match status" value="1"/>
</dbReference>
<dbReference type="CDD" id="cd00063">
    <property type="entry name" value="FN3"/>
    <property type="match status" value="4"/>
</dbReference>
<dbReference type="SMART" id="SM00404">
    <property type="entry name" value="PTPc_motif"/>
    <property type="match status" value="1"/>
</dbReference>
<dbReference type="SMART" id="SM00060">
    <property type="entry name" value="FN3"/>
    <property type="match status" value="4"/>
</dbReference>
<accession>A0A553P1I3</accession>
<dbReference type="InterPro" id="IPR003961">
    <property type="entry name" value="FN3_dom"/>
</dbReference>
<dbReference type="AlphaFoldDB" id="A0A553P1I3"/>
<dbReference type="InterPro" id="IPR000242">
    <property type="entry name" value="PTP_cat"/>
</dbReference>
<keyword evidence="2" id="KW-0904">Protein phosphatase</keyword>
<dbReference type="InterPro" id="IPR036116">
    <property type="entry name" value="FN3_sf"/>
</dbReference>
<evidence type="ECO:0000259" key="8">
    <source>
        <dbReference type="PROSITE" id="PS50853"/>
    </source>
</evidence>
<dbReference type="PANTHER" id="PTHR46957">
    <property type="entry name" value="CYTOKINE RECEPTOR"/>
    <property type="match status" value="1"/>
</dbReference>
<dbReference type="PROSITE" id="PS50835">
    <property type="entry name" value="IG_LIKE"/>
    <property type="match status" value="1"/>
</dbReference>
<dbReference type="GO" id="GO:0016020">
    <property type="term" value="C:membrane"/>
    <property type="evidence" value="ECO:0007669"/>
    <property type="project" value="UniProtKB-SubCell"/>
</dbReference>
<evidence type="ECO:0000259" key="7">
    <source>
        <dbReference type="PROSITE" id="PS50835"/>
    </source>
</evidence>
<dbReference type="InterPro" id="IPR036179">
    <property type="entry name" value="Ig-like_dom_sf"/>
</dbReference>
<dbReference type="InterPro" id="IPR029021">
    <property type="entry name" value="Prot-tyrosine_phosphatase-like"/>
</dbReference>
<evidence type="ECO:0000256" key="1">
    <source>
        <dbReference type="ARBA" id="ARBA00013064"/>
    </source>
</evidence>
<dbReference type="PANTHER" id="PTHR46957:SF3">
    <property type="entry name" value="CYTOKINE RECEPTOR"/>
    <property type="match status" value="1"/>
</dbReference>
<organism evidence="9 10">
    <name type="scientific">Tigriopus californicus</name>
    <name type="common">Marine copepod</name>
    <dbReference type="NCBI Taxonomy" id="6832"/>
    <lineage>
        <taxon>Eukaryota</taxon>
        <taxon>Metazoa</taxon>
        <taxon>Ecdysozoa</taxon>
        <taxon>Arthropoda</taxon>
        <taxon>Crustacea</taxon>
        <taxon>Multicrustacea</taxon>
        <taxon>Hexanauplia</taxon>
        <taxon>Copepoda</taxon>
        <taxon>Harpacticoida</taxon>
        <taxon>Harpacticidae</taxon>
        <taxon>Tigriopus</taxon>
    </lineage>
</organism>
<dbReference type="Gene3D" id="2.60.40.10">
    <property type="entry name" value="Immunoglobulins"/>
    <property type="match status" value="5"/>
</dbReference>
<dbReference type="EC" id="3.1.3.48" evidence="1"/>
<evidence type="ECO:0000259" key="6">
    <source>
        <dbReference type="PROSITE" id="PS50055"/>
    </source>
</evidence>
<keyword evidence="2" id="KW-0378">Hydrolase</keyword>
<evidence type="ECO:0000256" key="4">
    <source>
        <dbReference type="SAM" id="MobiDB-lite"/>
    </source>
</evidence>
<dbReference type="Pfam" id="PF00041">
    <property type="entry name" value="fn3"/>
    <property type="match status" value="2"/>
</dbReference>
<evidence type="ECO:0000313" key="9">
    <source>
        <dbReference type="EMBL" id="TRY71536.1"/>
    </source>
</evidence>
<gene>
    <name evidence="9" type="ORF">TCAL_12498</name>
</gene>
<dbReference type="InterPro" id="IPR013783">
    <property type="entry name" value="Ig-like_fold"/>
</dbReference>
<feature type="domain" description="Fibronectin type-III" evidence="8">
    <location>
        <begin position="137"/>
        <end position="232"/>
    </location>
</feature>
<dbReference type="PROSITE" id="PS50853">
    <property type="entry name" value="FN3"/>
    <property type="match status" value="3"/>
</dbReference>
<protein>
    <recommendedName>
        <fullName evidence="1">protein-tyrosine-phosphatase</fullName>
        <ecNumber evidence="1">3.1.3.48</ecNumber>
    </recommendedName>
</protein>
<dbReference type="SUPFAM" id="SSF48726">
    <property type="entry name" value="Immunoglobulin"/>
    <property type="match status" value="1"/>
</dbReference>
<dbReference type="EMBL" id="VCGU01000008">
    <property type="protein sequence ID" value="TRY71536.1"/>
    <property type="molecule type" value="Genomic_DNA"/>
</dbReference>
<feature type="domain" description="Fibronectin type-III" evidence="8">
    <location>
        <begin position="237"/>
        <end position="338"/>
    </location>
</feature>
<dbReference type="SMART" id="SM00194">
    <property type="entry name" value="PTPc"/>
    <property type="match status" value="1"/>
</dbReference>
<dbReference type="PROSITE" id="PS50055">
    <property type="entry name" value="TYR_PHOSPHATASE_PTP"/>
    <property type="match status" value="1"/>
</dbReference>
<dbReference type="STRING" id="6832.A0A553P1I3"/>
<dbReference type="InterPro" id="IPR003595">
    <property type="entry name" value="Tyr_Pase_cat"/>
</dbReference>
<dbReference type="OMA" id="ECDPHQA"/>
<keyword evidence="5" id="KW-0812">Transmembrane</keyword>
<evidence type="ECO:0000256" key="5">
    <source>
        <dbReference type="SAM" id="Phobius"/>
    </source>
</evidence>
<sequence>MYSNMIPLSPMDDPDSIPMSNPGTPHVTATAGANITLACPGVSPTSYIYLVEWKCVGCRCQDCPNPHGEGLRILRYNDKLMRWDNEDERRNLDMDRSGLKFEPVTSADSGTYMCLINNRREPDSPIVLIVQDVPDPPPSRPLVVRLDSRSVDLSWAPPRRNHHHHVISYKIFIKEGETGSWDRTVETSSNLTRFHIKDLQPFTTYMFRVSAKNLLGYSKPSKESYPTMTHREKPSGSPTFLRDKISTSSTSLSIVWQPPPKQTLNGEFLGYEMTYRPKNERRSTKLTINEDILRIQNYTIGNLQKHTTYVISLSVKNLKGVGPNATIELRTEDGVPLEPQRPRFSNVTAQSLVLSWQMPSNARNLGSDLLGYRIYVTEMCEEARSQYEIRYQPYHSRRCRKIQPFTINSGSTTQTLVDGLTFTLCPERFITKLIPSPLIVQHSTFPGPYTKYKIVLRAFTKKREGPASDALILMTDTSPPGAPIITNITCYGTDELQIEWRRPDQDSAIKYYKILLNHRDRRDQMRTEEIHVEIVNDTLKNVAFLSNLTTESIYDLRIVAFVESFIHPGKLYQGPTSHARRIFVGRECDPHQAFSKVHDVLEFNAGIVAGIICTATSLVLLALVMLICRRHKPRYEFLALTPKYMAAGRGGPGSPPINGGPQGWISDHESDIPISLLPKHVSGLHACDNMAFHKDFESIHSARLLRHANDAGSLIGNVHAANTYPDILNGRPDCGSHSTCPIFLDGWLVPFNFICLLGEAPLASESTWIRLIWEQHVGMIVTLLTSVAKDDLSTLSDSKRFGDIIVTLQTEDILPDYTIRTMKLSHRKFRKAPERYITQLIFGRYPEIGLPHGSDFLNFTKAAFAVNRTSGGKILVQSRNGLDSCLVYAKLHTMLDQIQARGEVNIPCYSRHLSSVNDVALSSVDQFIYVHDVLAEAVEYGQLHSILQANASMNSNGSLSMPQ</sequence>
<feature type="transmembrane region" description="Helical" evidence="5">
    <location>
        <begin position="605"/>
        <end position="628"/>
    </location>
</feature>
<feature type="domain" description="Fibronectin type-III" evidence="8">
    <location>
        <begin position="479"/>
        <end position="587"/>
    </location>
</feature>
<dbReference type="SUPFAM" id="SSF52799">
    <property type="entry name" value="(Phosphotyrosine protein) phosphatases II"/>
    <property type="match status" value="1"/>
</dbReference>